<dbReference type="AlphaFoldDB" id="X1DLF7"/>
<evidence type="ECO:0000313" key="1">
    <source>
        <dbReference type="EMBL" id="GAH05844.1"/>
    </source>
</evidence>
<dbReference type="Gene3D" id="2.120.10.30">
    <property type="entry name" value="TolB, C-terminal domain"/>
    <property type="match status" value="1"/>
</dbReference>
<protein>
    <recommendedName>
        <fullName evidence="2">Dipeptidylpeptidase IV N-terminal domain-containing protein</fullName>
    </recommendedName>
</protein>
<evidence type="ECO:0008006" key="2">
    <source>
        <dbReference type="Google" id="ProtNLM"/>
    </source>
</evidence>
<accession>X1DLF7</accession>
<comment type="caution">
    <text evidence="1">The sequence shown here is derived from an EMBL/GenBank/DDBJ whole genome shotgun (WGS) entry which is preliminary data.</text>
</comment>
<gene>
    <name evidence="1" type="ORF">S01H4_63824</name>
</gene>
<dbReference type="InterPro" id="IPR011042">
    <property type="entry name" value="6-blade_b-propeller_TolB-like"/>
</dbReference>
<dbReference type="EMBL" id="BART01038510">
    <property type="protein sequence ID" value="GAH05844.1"/>
    <property type="molecule type" value="Genomic_DNA"/>
</dbReference>
<feature type="non-terminal residue" evidence="1">
    <location>
        <position position="88"/>
    </location>
</feature>
<reference evidence="1" key="1">
    <citation type="journal article" date="2014" name="Front. Microbiol.">
        <title>High frequency of phylogenetically diverse reductive dehalogenase-homologous genes in deep subseafloor sedimentary metagenomes.</title>
        <authorList>
            <person name="Kawai M."/>
            <person name="Futagami T."/>
            <person name="Toyoda A."/>
            <person name="Takaki Y."/>
            <person name="Nishi S."/>
            <person name="Hori S."/>
            <person name="Arai W."/>
            <person name="Tsubouchi T."/>
            <person name="Morono Y."/>
            <person name="Uchiyama I."/>
            <person name="Ito T."/>
            <person name="Fujiyama A."/>
            <person name="Inagaki F."/>
            <person name="Takami H."/>
        </authorList>
    </citation>
    <scope>NUCLEOTIDE SEQUENCE</scope>
    <source>
        <strain evidence="1">Expedition CK06-06</strain>
    </source>
</reference>
<name>X1DLF7_9ZZZZ</name>
<proteinExistence type="predicted"/>
<organism evidence="1">
    <name type="scientific">marine sediment metagenome</name>
    <dbReference type="NCBI Taxonomy" id="412755"/>
    <lineage>
        <taxon>unclassified sequences</taxon>
        <taxon>metagenomes</taxon>
        <taxon>ecological metagenomes</taxon>
    </lineage>
</organism>
<sequence>MVNRKHKKSYKHIYVADYDGSNEQLLVSTPTVNVTPRWNNDPANPLIFYSEHTNENVRLMVADMKGRRRIVSNFDGLNMLSSYSFFVF</sequence>